<dbReference type="Proteomes" id="UP001215598">
    <property type="component" value="Unassembled WGS sequence"/>
</dbReference>
<accession>A0AAD7I9G2</accession>
<comment type="caution">
    <text evidence="1">The sequence shown here is derived from an EMBL/GenBank/DDBJ whole genome shotgun (WGS) entry which is preliminary data.</text>
</comment>
<proteinExistence type="predicted"/>
<name>A0AAD7I9G2_9AGAR</name>
<evidence type="ECO:0000313" key="2">
    <source>
        <dbReference type="Proteomes" id="UP001215598"/>
    </source>
</evidence>
<gene>
    <name evidence="1" type="ORF">B0H16DRAFT_1465995</name>
</gene>
<sequence>MHEICSKRYQGPPPTPKKMTVFLHAIITHPGEGNTEMKALILDESGTGFNNALNLTVNSVAPPSSFTAALLVGLLWVLQNSNPNTELVICTSTDYLTKAFVVNRSFHENDMLDANFGLGRAVLGALNERCGRVRFKKVLQNPALTLKSQAAQTASLDTDIDMMFNCPVILISNGTQRLFTKIINSLKPSPCRKTTEINLDRIRCCVQEASGYLPTDKAIWTSIRYEDSLPDDWIRSDRVLGLIYNSRRLKNTFLIPVKFLTVPPGRVQGRAE</sequence>
<evidence type="ECO:0000313" key="1">
    <source>
        <dbReference type="EMBL" id="KAJ7737968.1"/>
    </source>
</evidence>
<dbReference type="EMBL" id="JARKIB010000114">
    <property type="protein sequence ID" value="KAJ7737968.1"/>
    <property type="molecule type" value="Genomic_DNA"/>
</dbReference>
<keyword evidence="2" id="KW-1185">Reference proteome</keyword>
<reference evidence="1" key="1">
    <citation type="submission" date="2023-03" db="EMBL/GenBank/DDBJ databases">
        <title>Massive genome expansion in bonnet fungi (Mycena s.s.) driven by repeated elements and novel gene families across ecological guilds.</title>
        <authorList>
            <consortium name="Lawrence Berkeley National Laboratory"/>
            <person name="Harder C.B."/>
            <person name="Miyauchi S."/>
            <person name="Viragh M."/>
            <person name="Kuo A."/>
            <person name="Thoen E."/>
            <person name="Andreopoulos B."/>
            <person name="Lu D."/>
            <person name="Skrede I."/>
            <person name="Drula E."/>
            <person name="Henrissat B."/>
            <person name="Morin E."/>
            <person name="Kohler A."/>
            <person name="Barry K."/>
            <person name="LaButti K."/>
            <person name="Morin E."/>
            <person name="Salamov A."/>
            <person name="Lipzen A."/>
            <person name="Mereny Z."/>
            <person name="Hegedus B."/>
            <person name="Baldrian P."/>
            <person name="Stursova M."/>
            <person name="Weitz H."/>
            <person name="Taylor A."/>
            <person name="Grigoriev I.V."/>
            <person name="Nagy L.G."/>
            <person name="Martin F."/>
            <person name="Kauserud H."/>
        </authorList>
    </citation>
    <scope>NUCLEOTIDE SEQUENCE</scope>
    <source>
        <strain evidence="1">CBHHK182m</strain>
    </source>
</reference>
<protein>
    <submittedName>
        <fullName evidence="1">Uncharacterized protein</fullName>
    </submittedName>
</protein>
<organism evidence="1 2">
    <name type="scientific">Mycena metata</name>
    <dbReference type="NCBI Taxonomy" id="1033252"/>
    <lineage>
        <taxon>Eukaryota</taxon>
        <taxon>Fungi</taxon>
        <taxon>Dikarya</taxon>
        <taxon>Basidiomycota</taxon>
        <taxon>Agaricomycotina</taxon>
        <taxon>Agaricomycetes</taxon>
        <taxon>Agaricomycetidae</taxon>
        <taxon>Agaricales</taxon>
        <taxon>Marasmiineae</taxon>
        <taxon>Mycenaceae</taxon>
        <taxon>Mycena</taxon>
    </lineage>
</organism>
<dbReference type="AlphaFoldDB" id="A0AAD7I9G2"/>